<organism evidence="2 3">
    <name type="scientific">Amycolatopsis magusensis</name>
    <dbReference type="NCBI Taxonomy" id="882444"/>
    <lineage>
        <taxon>Bacteria</taxon>
        <taxon>Bacillati</taxon>
        <taxon>Actinomycetota</taxon>
        <taxon>Actinomycetes</taxon>
        <taxon>Pseudonocardiales</taxon>
        <taxon>Pseudonocardiaceae</taxon>
        <taxon>Amycolatopsis</taxon>
    </lineage>
</organism>
<reference evidence="2 3" key="1">
    <citation type="submission" date="2021-03" db="EMBL/GenBank/DDBJ databases">
        <title>Sequencing the genomes of 1000 actinobacteria strains.</title>
        <authorList>
            <person name="Klenk H.-P."/>
        </authorList>
    </citation>
    <scope>NUCLEOTIDE SEQUENCE [LARGE SCALE GENOMIC DNA]</scope>
    <source>
        <strain evidence="2 3">DSM 45510</strain>
    </source>
</reference>
<evidence type="ECO:0000256" key="1">
    <source>
        <dbReference type="SAM" id="MobiDB-lite"/>
    </source>
</evidence>
<sequence>MDGLPRDRRQTVHDRAGPPTPKRVKLKNYHAEVSRHGQHWQIHVRELDRHTQALSCQDIPMVAGAHALPVPTPGVGGLVHERTGPK</sequence>
<evidence type="ECO:0008006" key="4">
    <source>
        <dbReference type="Google" id="ProtNLM"/>
    </source>
</evidence>
<proteinExistence type="predicted"/>
<name>A0ABS4PMG3_9PSEU</name>
<feature type="region of interest" description="Disordered" evidence="1">
    <location>
        <begin position="1"/>
        <end position="23"/>
    </location>
</feature>
<evidence type="ECO:0000313" key="2">
    <source>
        <dbReference type="EMBL" id="MBP2180110.1"/>
    </source>
</evidence>
<evidence type="ECO:0000313" key="3">
    <source>
        <dbReference type="Proteomes" id="UP000741013"/>
    </source>
</evidence>
<protein>
    <recommendedName>
        <fullName evidence="4">Transposase</fullName>
    </recommendedName>
</protein>
<dbReference type="EMBL" id="JAGGMS010000001">
    <property type="protein sequence ID" value="MBP2180110.1"/>
    <property type="molecule type" value="Genomic_DNA"/>
</dbReference>
<comment type="caution">
    <text evidence="2">The sequence shown here is derived from an EMBL/GenBank/DDBJ whole genome shotgun (WGS) entry which is preliminary data.</text>
</comment>
<keyword evidence="3" id="KW-1185">Reference proteome</keyword>
<feature type="compositionally biased region" description="Basic and acidic residues" evidence="1">
    <location>
        <begin position="1"/>
        <end position="16"/>
    </location>
</feature>
<accession>A0ABS4PMG3</accession>
<gene>
    <name evidence="2" type="ORF">JOM49_001636</name>
</gene>
<dbReference type="Proteomes" id="UP000741013">
    <property type="component" value="Unassembled WGS sequence"/>
</dbReference>